<keyword evidence="4" id="KW-1185">Reference proteome</keyword>
<dbReference type="EMBL" id="JWIO01000031">
    <property type="protein sequence ID" value="KLL10492.1"/>
    <property type="molecule type" value="Genomic_DNA"/>
</dbReference>
<evidence type="ECO:0000313" key="4">
    <source>
        <dbReference type="Proteomes" id="UP000035425"/>
    </source>
</evidence>
<dbReference type="InterPro" id="IPR011112">
    <property type="entry name" value="Rho-like_N"/>
</dbReference>
<dbReference type="RefSeq" id="WP_047224151.1">
    <property type="nucleotide sequence ID" value="NZ_JWIO01000031.1"/>
</dbReference>
<dbReference type="InterPro" id="IPR037205">
    <property type="entry name" value="ChaB_sf"/>
</dbReference>
<feature type="domain" description="Rho termination factor-like N-terminal" evidence="2">
    <location>
        <begin position="126"/>
        <end position="157"/>
    </location>
</feature>
<feature type="compositionally biased region" description="Basic and acidic residues" evidence="1">
    <location>
        <begin position="58"/>
        <end position="71"/>
    </location>
</feature>
<evidence type="ECO:0000259" key="2">
    <source>
        <dbReference type="Pfam" id="PF07498"/>
    </source>
</evidence>
<gene>
    <name evidence="3" type="ORF">FrCorBMG51_17615</name>
</gene>
<dbReference type="Gene3D" id="1.10.1740.70">
    <property type="entry name" value="ChaB"/>
    <property type="match status" value="1"/>
</dbReference>
<feature type="region of interest" description="Disordered" evidence="1">
    <location>
        <begin position="1"/>
        <end position="32"/>
    </location>
</feature>
<sequence>MTGKNIDEMRRDVPSTVARSDDKAVRTWKETHDSAVGTYGEGVRAHRTAFATLRRTHEKVGNHWEPKHDAGPSDQRPVKHASASSRDTGSSGHSPGGHPSGHRTAKRPPAPGGTRLTIEAVDENAPVRHLREVARELDIPGRSTMRKADLIRAINRSHR</sequence>
<dbReference type="InterPro" id="IPR009317">
    <property type="entry name" value="ChaB"/>
</dbReference>
<dbReference type="Gene3D" id="1.10.720.10">
    <property type="match status" value="1"/>
</dbReference>
<evidence type="ECO:0000256" key="1">
    <source>
        <dbReference type="SAM" id="MobiDB-lite"/>
    </source>
</evidence>
<proteinExistence type="predicted"/>
<dbReference type="Proteomes" id="UP000035425">
    <property type="component" value="Unassembled WGS sequence"/>
</dbReference>
<reference evidence="3 4" key="1">
    <citation type="submission" date="2014-12" db="EMBL/GenBank/DDBJ databases">
        <title>Frankia sp. BMG5.1 draft genome.</title>
        <authorList>
            <person name="Gtari M."/>
            <person name="Ghodhbane-Gtari F."/>
            <person name="Nouioui I."/>
            <person name="Ktari A."/>
            <person name="Hezbri K."/>
            <person name="Mimouni W."/>
            <person name="Sbissi I."/>
            <person name="Ayari A."/>
            <person name="Yamanaka T."/>
            <person name="Normand P."/>
            <person name="Tisa L.S."/>
            <person name="Boudabous A."/>
        </authorList>
    </citation>
    <scope>NUCLEOTIDE SEQUENCE [LARGE SCALE GENOMIC DNA]</scope>
    <source>
        <strain evidence="3 4">BMG5.1</strain>
    </source>
</reference>
<name>A0ABR5F1A2_9ACTN</name>
<dbReference type="Pfam" id="PF06150">
    <property type="entry name" value="ChaB"/>
    <property type="match status" value="1"/>
</dbReference>
<feature type="region of interest" description="Disordered" evidence="1">
    <location>
        <begin position="48"/>
        <end position="126"/>
    </location>
</feature>
<comment type="caution">
    <text evidence="3">The sequence shown here is derived from an EMBL/GenBank/DDBJ whole genome shotgun (WGS) entry which is preliminary data.</text>
</comment>
<dbReference type="Pfam" id="PF07498">
    <property type="entry name" value="Rho_N"/>
    <property type="match status" value="1"/>
</dbReference>
<dbReference type="SUPFAM" id="SSF140376">
    <property type="entry name" value="ChaB-like"/>
    <property type="match status" value="1"/>
</dbReference>
<evidence type="ECO:0000313" key="3">
    <source>
        <dbReference type="EMBL" id="KLL10492.1"/>
    </source>
</evidence>
<organism evidence="3 4">
    <name type="scientific">Protofrankia coriariae</name>
    <dbReference type="NCBI Taxonomy" id="1562887"/>
    <lineage>
        <taxon>Bacteria</taxon>
        <taxon>Bacillati</taxon>
        <taxon>Actinomycetota</taxon>
        <taxon>Actinomycetes</taxon>
        <taxon>Frankiales</taxon>
        <taxon>Frankiaceae</taxon>
        <taxon>Protofrankia</taxon>
    </lineage>
</organism>
<protein>
    <recommendedName>
        <fullName evidence="2">Rho termination factor-like N-terminal domain-containing protein</fullName>
    </recommendedName>
</protein>
<accession>A0ABR5F1A2</accession>